<protein>
    <recommendedName>
        <fullName evidence="2">DUF6777 domain-containing protein</fullName>
    </recommendedName>
</protein>
<feature type="compositionally biased region" description="Pro residues" evidence="1">
    <location>
        <begin position="277"/>
        <end position="296"/>
    </location>
</feature>
<dbReference type="InterPro" id="IPR046704">
    <property type="entry name" value="DUF6777"/>
</dbReference>
<proteinExistence type="predicted"/>
<accession>A0ABQ0IKF7</accession>
<feature type="domain" description="DUF6777" evidence="2">
    <location>
        <begin position="27"/>
        <end position="173"/>
    </location>
</feature>
<name>A0ABQ0IKF7_9ACTN</name>
<feature type="compositionally biased region" description="Low complexity" evidence="1">
    <location>
        <begin position="240"/>
        <end position="249"/>
    </location>
</feature>
<organism evidence="3 4">
    <name type="scientific">Gordonia paraffinivorans NBRC 108238</name>
    <dbReference type="NCBI Taxonomy" id="1223543"/>
    <lineage>
        <taxon>Bacteria</taxon>
        <taxon>Bacillati</taxon>
        <taxon>Actinomycetota</taxon>
        <taxon>Actinomycetes</taxon>
        <taxon>Mycobacteriales</taxon>
        <taxon>Gordoniaceae</taxon>
        <taxon>Gordonia</taxon>
    </lineage>
</organism>
<sequence length="344" mass="35764">MVAAGAGELPGNVALTANVGAPDMGGRAVNGTEPGLYATGDSAACDTAALSNRLMADPAAAAAWAGVFGISTASIPYYLNTLTPVVLTADTWVTNHTFASGRANPFQAILQRGTAVYVDAAGVPRAVCSCSNPLAPPAAAPIGGYRLEGQPWPSYQTRSVTRVAYADQHVTDVAGTTTLVPGAPAPAPGAPVLQVLNFLTGLLVELPAGGSLDLSGLPPLTEPLPTPASLNTRSRPRPRTTPNATASPRRTTRPPHRPSSSGPSRTVGCRSARPSPMSRPPVPMAPTPRLPRPAPRAAPRVPSRRHPRARPPGPFPVVRRFPARPRPREHRRRPPRPPSAEPAT</sequence>
<dbReference type="Pfam" id="PF20568">
    <property type="entry name" value="DUF6777"/>
    <property type="match status" value="1"/>
</dbReference>
<evidence type="ECO:0000256" key="1">
    <source>
        <dbReference type="SAM" id="MobiDB-lite"/>
    </source>
</evidence>
<keyword evidence="4" id="KW-1185">Reference proteome</keyword>
<feature type="region of interest" description="Disordered" evidence="1">
    <location>
        <begin position="217"/>
        <end position="344"/>
    </location>
</feature>
<dbReference type="EMBL" id="BAOQ01000017">
    <property type="protein sequence ID" value="GAC84061.1"/>
    <property type="molecule type" value="Genomic_DNA"/>
</dbReference>
<comment type="caution">
    <text evidence="3">The sequence shown here is derived from an EMBL/GenBank/DDBJ whole genome shotgun (WGS) entry which is preliminary data.</text>
</comment>
<evidence type="ECO:0000259" key="2">
    <source>
        <dbReference type="Pfam" id="PF20568"/>
    </source>
</evidence>
<feature type="compositionally biased region" description="Low complexity" evidence="1">
    <location>
        <begin position="258"/>
        <end position="276"/>
    </location>
</feature>
<dbReference type="Proteomes" id="UP000035021">
    <property type="component" value="Unassembled WGS sequence"/>
</dbReference>
<gene>
    <name evidence="3" type="ORF">GP2_017_00900</name>
</gene>
<reference evidence="3 4" key="1">
    <citation type="submission" date="2013-02" db="EMBL/GenBank/DDBJ databases">
        <title>Whole genome shotgun sequence of Gordonia paraffinivorans NBRC 108238.</title>
        <authorList>
            <person name="Isaki-Nakamura S."/>
            <person name="Hosoyama A."/>
            <person name="Tsuchikane K."/>
            <person name="Ando Y."/>
            <person name="Baba S."/>
            <person name="Ohji S."/>
            <person name="Hamada M."/>
            <person name="Tamura T."/>
            <person name="Yamazoe A."/>
            <person name="Yamazaki S."/>
            <person name="Fujita N."/>
        </authorList>
    </citation>
    <scope>NUCLEOTIDE SEQUENCE [LARGE SCALE GENOMIC DNA]</scope>
    <source>
        <strain evidence="3 4">NBRC 108238</strain>
    </source>
</reference>
<evidence type="ECO:0000313" key="4">
    <source>
        <dbReference type="Proteomes" id="UP000035021"/>
    </source>
</evidence>
<feature type="compositionally biased region" description="Basic residues" evidence="1">
    <location>
        <begin position="321"/>
        <end position="335"/>
    </location>
</feature>
<dbReference type="RefSeq" id="WP_006900295.1">
    <property type="nucleotide sequence ID" value="NZ_BAOQ01000017.1"/>
</dbReference>
<evidence type="ECO:0000313" key="3">
    <source>
        <dbReference type="EMBL" id="GAC84061.1"/>
    </source>
</evidence>